<evidence type="ECO:0000313" key="1">
    <source>
        <dbReference type="EMBL" id="GAS99302.1"/>
    </source>
</evidence>
<dbReference type="EMBL" id="BCSY01000135">
    <property type="protein sequence ID" value="GAS99302.1"/>
    <property type="molecule type" value="Genomic_DNA"/>
</dbReference>
<evidence type="ECO:0000313" key="2">
    <source>
        <dbReference type="Proteomes" id="UP000069443"/>
    </source>
</evidence>
<sequence>MAASLSAMKLAGLRQRDGVTCGPTVAVVAGALLDPDYRAILEQPHFHDEQGRVHRLVNRIWPRRLGATPAGVARAINVHSPVRYRWRVFRGLLPGIGDDLADVLGAVGSGRPVAVLVGRFVPRHWVLVVDAGEGRLHCYEPSSGQVRAVAMDTVRRGGLTGLGFPTPFAFVLPRTDVTCRTRCVC</sequence>
<evidence type="ECO:0008006" key="3">
    <source>
        <dbReference type="Google" id="ProtNLM"/>
    </source>
</evidence>
<protein>
    <recommendedName>
        <fullName evidence="3">Peptidase C39-like domain-containing protein</fullName>
    </recommendedName>
</protein>
<gene>
    <name evidence="1" type="ORF">RMCC_6267</name>
</gene>
<proteinExistence type="predicted"/>
<dbReference type="Proteomes" id="UP000069443">
    <property type="component" value="Unassembled WGS sequence"/>
</dbReference>
<name>A0A117ICB6_MYCCR</name>
<comment type="caution">
    <text evidence="1">The sequence shown here is derived from an EMBL/GenBank/DDBJ whole genome shotgun (WGS) entry which is preliminary data.</text>
</comment>
<accession>A0A117ICB6</accession>
<keyword evidence="2" id="KW-1185">Reference proteome</keyword>
<reference evidence="2" key="2">
    <citation type="submission" date="2016-02" db="EMBL/GenBank/DDBJ databases">
        <title>Draft genome sequence of five rapidly growing Mycobacterium species.</title>
        <authorList>
            <person name="Katahira K."/>
            <person name="Gotou Y."/>
            <person name="Iida K."/>
            <person name="Ogura Y."/>
            <person name="Hayashi T."/>
        </authorList>
    </citation>
    <scope>NUCLEOTIDE SEQUENCE [LARGE SCALE GENOMIC DNA]</scope>
    <source>
        <strain evidence="2">JCM15298</strain>
    </source>
</reference>
<dbReference type="AlphaFoldDB" id="A0A117ICB6"/>
<reference evidence="2" key="1">
    <citation type="journal article" date="2016" name="Genome Announc.">
        <title>Draft Genome Sequences of Five Rapidly Growing Mycobacterium Species, M. thermoresistibile, M. fortuitum subsp. acetamidolyticum, M. canariasense, M. brisbanense, and M. novocastrense.</title>
        <authorList>
            <person name="Katahira K."/>
            <person name="Ogura Y."/>
            <person name="Gotoh Y."/>
            <person name="Hayashi T."/>
        </authorList>
    </citation>
    <scope>NUCLEOTIDE SEQUENCE [LARGE SCALE GENOMIC DNA]</scope>
    <source>
        <strain evidence="2">JCM15298</strain>
    </source>
</reference>
<organism evidence="1 2">
    <name type="scientific">Mycolicibacterium canariasense</name>
    <name type="common">Mycobacterium canariasense</name>
    <dbReference type="NCBI Taxonomy" id="228230"/>
    <lineage>
        <taxon>Bacteria</taxon>
        <taxon>Bacillati</taxon>
        <taxon>Actinomycetota</taxon>
        <taxon>Actinomycetes</taxon>
        <taxon>Mycobacteriales</taxon>
        <taxon>Mycobacteriaceae</taxon>
        <taxon>Mycolicibacterium</taxon>
    </lineage>
</organism>
<dbReference type="STRING" id="228230.RMCC_6267"/>